<comment type="caution">
    <text evidence="5">The sequence shown here is derived from an EMBL/GenBank/DDBJ whole genome shotgun (WGS) entry which is preliminary data.</text>
</comment>
<dbReference type="InterPro" id="IPR001764">
    <property type="entry name" value="Glyco_hydro_3_N"/>
</dbReference>
<dbReference type="InterPro" id="IPR011658">
    <property type="entry name" value="PA14_dom"/>
</dbReference>
<dbReference type="SUPFAM" id="SSF56988">
    <property type="entry name" value="Anthrax protective antigen"/>
    <property type="match status" value="1"/>
</dbReference>
<dbReference type="InterPro" id="IPR036881">
    <property type="entry name" value="Glyco_hydro_3_C_sf"/>
</dbReference>
<dbReference type="GO" id="GO:0045493">
    <property type="term" value="P:xylan catabolic process"/>
    <property type="evidence" value="ECO:0007669"/>
    <property type="project" value="InterPro"/>
</dbReference>
<dbReference type="GO" id="GO:0031222">
    <property type="term" value="P:arabinan catabolic process"/>
    <property type="evidence" value="ECO:0007669"/>
    <property type="project" value="TreeGrafter"/>
</dbReference>
<dbReference type="EMBL" id="JACNMF010000001">
    <property type="protein sequence ID" value="MBC3757170.1"/>
    <property type="molecule type" value="Genomic_DNA"/>
</dbReference>
<evidence type="ECO:0000313" key="6">
    <source>
        <dbReference type="Proteomes" id="UP000656244"/>
    </source>
</evidence>
<dbReference type="Pfam" id="PF14310">
    <property type="entry name" value="Fn3-like"/>
    <property type="match status" value="1"/>
</dbReference>
<dbReference type="GO" id="GO:0046556">
    <property type="term" value="F:alpha-L-arabinofuranosidase activity"/>
    <property type="evidence" value="ECO:0007669"/>
    <property type="project" value="TreeGrafter"/>
</dbReference>
<dbReference type="InterPro" id="IPR044993">
    <property type="entry name" value="BXL"/>
</dbReference>
<dbReference type="InterPro" id="IPR013783">
    <property type="entry name" value="Ig-like_fold"/>
</dbReference>
<dbReference type="RefSeq" id="WP_186558173.1">
    <property type="nucleotide sequence ID" value="NZ_JACNMF010000001.1"/>
</dbReference>
<dbReference type="PROSITE" id="PS51820">
    <property type="entry name" value="PA14"/>
    <property type="match status" value="1"/>
</dbReference>
<dbReference type="AlphaFoldDB" id="A0A923HCZ7"/>
<dbReference type="Gene3D" id="3.40.50.1700">
    <property type="entry name" value="Glycoside hydrolase family 3 C-terminal domain"/>
    <property type="match status" value="2"/>
</dbReference>
<dbReference type="PANTHER" id="PTHR42721">
    <property type="entry name" value="SUGAR HYDROLASE-RELATED"/>
    <property type="match status" value="1"/>
</dbReference>
<dbReference type="InterPro" id="IPR017853">
    <property type="entry name" value="GH"/>
</dbReference>
<keyword evidence="6" id="KW-1185">Reference proteome</keyword>
<sequence>MNFHNRILLLFVLSIITACSNDKSQTNTQENKEAPTFEKKAKELIAQMTLEEKVGQMSYESPAIERLGIPEYNWWNECLHGVGRAGKATVFPQAIGLAAMFDKNQMSKISEIISDEARAKHHEFASRGKRGIYQGLTYWTPNINIFRDPRWGRGMETYGEDPYLAGELAVRFIKGLQGDDPNYLKLVATAKHFAVHSGPEVDRHRFNAEPSVQDFLNTYSPHFEKVVKEADVYSIMCAYNSFYGEPCCGNKKLSSLLRDDWGFEGYIVSDCWAIRDFYDEGAHEISADAKEASAVAVKAGTDLNCGSSYPALVQAVKDGLITEAELDVSLKRLLVARLKLGLFAPEGAVKYESIPYDAVDSEKHRLAALETARKSMVLLKNDNNVLPLDKNKIKKVAVIGSNANDLEVLLGNYNGYPEEPITPLEGLQNKLPNAEVVYATGCKLAEGLPVFEAIPSTVLFTDKTKSIAGLKAEYYDNIAFEGTPKHTRIDKTVDFTWGTTPPFPDIAYDAYSVRWSGILSVNKTGNYALGGEAFSSIQLFLDDKLLIERKDVHHPKKLYEYVKLQAGKNYKIRFECVQDNTEHSLMHLLWESPKDNLEQEALNIAKDADAVVLCMGISPLLEGEEMKVKVDGFSGGDRVNTKLPKTQTDLIKKIQSLGKPTILVLLNGSALSINWENQNIPAIIEAWYPGQAGGTAIADVIFGDYNPAGRLPVTFYKDINDIPAFSDYKMKGKTYRYFKGDPLYEFGYGLSFTKFKYSNFIIPKNLEAGTDFTVEVEVENVGPLKGEEVIQLYIENPNADEYNPHKTLVAFERLSFEPDEKKTLKFKIKKEQLSIANNKGEKIVKPGAYQISVGGSQPSEERIKNGSVLSEKLIITGKAFQLN</sequence>
<feature type="domain" description="PA14" evidence="4">
    <location>
        <begin position="465"/>
        <end position="606"/>
    </location>
</feature>
<dbReference type="PROSITE" id="PS51257">
    <property type="entry name" value="PROKAR_LIPOPROTEIN"/>
    <property type="match status" value="1"/>
</dbReference>
<dbReference type="Pfam" id="PF01915">
    <property type="entry name" value="Glyco_hydro_3_C"/>
    <property type="match status" value="1"/>
</dbReference>
<dbReference type="InterPro" id="IPR036962">
    <property type="entry name" value="Glyco_hydro_3_N_sf"/>
</dbReference>
<evidence type="ECO:0000256" key="3">
    <source>
        <dbReference type="ARBA" id="ARBA00022801"/>
    </source>
</evidence>
<comment type="similarity">
    <text evidence="1">Belongs to the glycosyl hydrolase 3 family.</text>
</comment>
<dbReference type="Gene3D" id="2.60.40.10">
    <property type="entry name" value="Immunoglobulins"/>
    <property type="match status" value="1"/>
</dbReference>
<dbReference type="SMART" id="SM00758">
    <property type="entry name" value="PA14"/>
    <property type="match status" value="1"/>
</dbReference>
<dbReference type="Proteomes" id="UP000656244">
    <property type="component" value="Unassembled WGS sequence"/>
</dbReference>
<dbReference type="SUPFAM" id="SSF52279">
    <property type="entry name" value="Beta-D-glucan exohydrolase, C-terminal domain"/>
    <property type="match status" value="1"/>
</dbReference>
<keyword evidence="3 5" id="KW-0378">Hydrolase</keyword>
<dbReference type="PRINTS" id="PR00133">
    <property type="entry name" value="GLHYDRLASE3"/>
</dbReference>
<dbReference type="Pfam" id="PF00933">
    <property type="entry name" value="Glyco_hydro_3"/>
    <property type="match status" value="1"/>
</dbReference>
<protein>
    <submittedName>
        <fullName evidence="5">Glycoside hydrolase family 3 C-terminal domain-containing protein</fullName>
    </submittedName>
</protein>
<dbReference type="GO" id="GO:0009044">
    <property type="term" value="F:xylan 1,4-beta-xylosidase activity"/>
    <property type="evidence" value="ECO:0007669"/>
    <property type="project" value="InterPro"/>
</dbReference>
<dbReference type="SUPFAM" id="SSF51445">
    <property type="entry name" value="(Trans)glycosidases"/>
    <property type="match status" value="1"/>
</dbReference>
<dbReference type="Pfam" id="PF07691">
    <property type="entry name" value="PA14"/>
    <property type="match status" value="1"/>
</dbReference>
<dbReference type="InterPro" id="IPR037524">
    <property type="entry name" value="PA14/GLEYA"/>
</dbReference>
<name>A0A923HCZ7_9FLAO</name>
<accession>A0A923HCZ7</accession>
<organism evidence="5 6">
    <name type="scientific">Hyunsoonleella aquatilis</name>
    <dbReference type="NCBI Taxonomy" id="2762758"/>
    <lineage>
        <taxon>Bacteria</taxon>
        <taxon>Pseudomonadati</taxon>
        <taxon>Bacteroidota</taxon>
        <taxon>Flavobacteriia</taxon>
        <taxon>Flavobacteriales</taxon>
        <taxon>Flavobacteriaceae</taxon>
    </lineage>
</organism>
<dbReference type="PANTHER" id="PTHR42721:SF3">
    <property type="entry name" value="BETA-D-XYLOSIDASE 5-RELATED"/>
    <property type="match status" value="1"/>
</dbReference>
<dbReference type="InterPro" id="IPR026891">
    <property type="entry name" value="Fn3-like"/>
</dbReference>
<evidence type="ECO:0000256" key="1">
    <source>
        <dbReference type="ARBA" id="ARBA00005336"/>
    </source>
</evidence>
<keyword evidence="2" id="KW-0732">Signal</keyword>
<evidence type="ECO:0000259" key="4">
    <source>
        <dbReference type="PROSITE" id="PS51820"/>
    </source>
</evidence>
<dbReference type="InterPro" id="IPR002772">
    <property type="entry name" value="Glyco_hydro_3_C"/>
</dbReference>
<reference evidence="5" key="1">
    <citation type="submission" date="2020-08" db="EMBL/GenBank/DDBJ databases">
        <title>Hyunsoonleella sp. strain SJ7 genome sequencing and assembly.</title>
        <authorList>
            <person name="Kim I."/>
        </authorList>
    </citation>
    <scope>NUCLEOTIDE SEQUENCE</scope>
    <source>
        <strain evidence="5">SJ7</strain>
    </source>
</reference>
<proteinExistence type="inferred from homology"/>
<gene>
    <name evidence="5" type="ORF">H7U19_02060</name>
</gene>
<dbReference type="Gene3D" id="3.20.20.300">
    <property type="entry name" value="Glycoside hydrolase, family 3, N-terminal domain"/>
    <property type="match status" value="1"/>
</dbReference>
<dbReference type="SMART" id="SM01217">
    <property type="entry name" value="Fn3_like"/>
    <property type="match status" value="1"/>
</dbReference>
<evidence type="ECO:0000313" key="5">
    <source>
        <dbReference type="EMBL" id="MBC3757170.1"/>
    </source>
</evidence>
<evidence type="ECO:0000256" key="2">
    <source>
        <dbReference type="ARBA" id="ARBA00022729"/>
    </source>
</evidence>